<dbReference type="InterPro" id="IPR000504">
    <property type="entry name" value="RRM_dom"/>
</dbReference>
<dbReference type="EMBL" id="SKCS01000058">
    <property type="protein sequence ID" value="TNN18971.1"/>
    <property type="molecule type" value="Genomic_DNA"/>
</dbReference>
<feature type="compositionally biased region" description="Basic residues" evidence="6">
    <location>
        <begin position="404"/>
        <end position="420"/>
    </location>
</feature>
<evidence type="ECO:0000256" key="7">
    <source>
        <dbReference type="SAM" id="Phobius"/>
    </source>
</evidence>
<dbReference type="FunFam" id="3.30.70.330:FF:000182">
    <property type="entry name" value="RNA-binding motif protein 28"/>
    <property type="match status" value="1"/>
</dbReference>
<dbReference type="Proteomes" id="UP000311919">
    <property type="component" value="Unassembled WGS sequence"/>
</dbReference>
<dbReference type="SUPFAM" id="SSF54928">
    <property type="entry name" value="RNA-binding domain, RBD"/>
    <property type="match status" value="2"/>
</dbReference>
<comment type="caution">
    <text evidence="9">The sequence shown here is derived from an EMBL/GenBank/DDBJ whole genome shotgun (WGS) entry which is preliminary data.</text>
</comment>
<dbReference type="GO" id="GO:0005730">
    <property type="term" value="C:nucleolus"/>
    <property type="evidence" value="ECO:0007669"/>
    <property type="project" value="TreeGrafter"/>
</dbReference>
<organism evidence="9 10">
    <name type="scientific">Schistosoma japonicum</name>
    <name type="common">Blood fluke</name>
    <dbReference type="NCBI Taxonomy" id="6182"/>
    <lineage>
        <taxon>Eukaryota</taxon>
        <taxon>Metazoa</taxon>
        <taxon>Spiralia</taxon>
        <taxon>Lophotrochozoa</taxon>
        <taxon>Platyhelminthes</taxon>
        <taxon>Trematoda</taxon>
        <taxon>Digenea</taxon>
        <taxon>Strigeidida</taxon>
        <taxon>Schistosomatoidea</taxon>
        <taxon>Schistosomatidae</taxon>
        <taxon>Schistosoma</taxon>
    </lineage>
</organism>
<dbReference type="GO" id="GO:0003729">
    <property type="term" value="F:mRNA binding"/>
    <property type="evidence" value="ECO:0007669"/>
    <property type="project" value="TreeGrafter"/>
</dbReference>
<reference evidence="9 10" key="1">
    <citation type="submission" date="2019-03" db="EMBL/GenBank/DDBJ databases">
        <title>An improved genome assembly of the fluke Schistosoma japonicum.</title>
        <authorList>
            <person name="Hu W."/>
            <person name="Luo F."/>
            <person name="Yin M."/>
            <person name="Mo X."/>
            <person name="Sun C."/>
            <person name="Wu Q."/>
            <person name="Zhu B."/>
            <person name="Xiang M."/>
            <person name="Wang J."/>
            <person name="Wang Y."/>
            <person name="Zhang T."/>
            <person name="Xu B."/>
            <person name="Zheng H."/>
            <person name="Feng Z."/>
        </authorList>
    </citation>
    <scope>NUCLEOTIDE SEQUENCE [LARGE SCALE GENOMIC DNA]</scope>
    <source>
        <strain evidence="9">HuSjv2</strain>
        <tissue evidence="9">Worms</tissue>
    </source>
</reference>
<evidence type="ECO:0000256" key="2">
    <source>
        <dbReference type="ARBA" id="ARBA00022737"/>
    </source>
</evidence>
<gene>
    <name evidence="9" type="ORF">EWB00_009604</name>
</gene>
<feature type="compositionally biased region" description="Basic residues" evidence="6">
    <location>
        <begin position="365"/>
        <end position="378"/>
    </location>
</feature>
<feature type="transmembrane region" description="Helical" evidence="7">
    <location>
        <begin position="22"/>
        <end position="42"/>
    </location>
</feature>
<feature type="domain" description="RRM" evidence="8">
    <location>
        <begin position="207"/>
        <end position="298"/>
    </location>
</feature>
<keyword evidence="10" id="KW-1185">Reference proteome</keyword>
<evidence type="ECO:0000256" key="4">
    <source>
        <dbReference type="ARBA" id="ARBA00023242"/>
    </source>
</evidence>
<comment type="subcellular location">
    <subcellularLocation>
        <location evidence="1">Nucleus</location>
    </subcellularLocation>
</comment>
<keyword evidence="7" id="KW-0472">Membrane</keyword>
<dbReference type="Gene3D" id="3.30.70.330">
    <property type="match status" value="2"/>
</dbReference>
<evidence type="ECO:0000259" key="8">
    <source>
        <dbReference type="PROSITE" id="PS50102"/>
    </source>
</evidence>
<dbReference type="InterPro" id="IPR035979">
    <property type="entry name" value="RBD_domain_sf"/>
</dbReference>
<keyword evidence="7" id="KW-0812">Transmembrane</keyword>
<evidence type="ECO:0000313" key="9">
    <source>
        <dbReference type="EMBL" id="TNN18971.1"/>
    </source>
</evidence>
<feature type="domain" description="RRM" evidence="8">
    <location>
        <begin position="42"/>
        <end position="126"/>
    </location>
</feature>
<evidence type="ECO:0000313" key="10">
    <source>
        <dbReference type="Proteomes" id="UP000311919"/>
    </source>
</evidence>
<evidence type="ECO:0000256" key="1">
    <source>
        <dbReference type="ARBA" id="ARBA00004123"/>
    </source>
</evidence>
<evidence type="ECO:0000256" key="6">
    <source>
        <dbReference type="SAM" id="MobiDB-lite"/>
    </source>
</evidence>
<dbReference type="SMART" id="SM00360">
    <property type="entry name" value="RRM"/>
    <property type="match status" value="2"/>
</dbReference>
<dbReference type="InterPro" id="IPR051945">
    <property type="entry name" value="RRM_MRD1_RNA_proc_ribogen"/>
</dbReference>
<dbReference type="AlphaFoldDB" id="A0A4Z2DR17"/>
<feature type="compositionally biased region" description="Polar residues" evidence="6">
    <location>
        <begin position="315"/>
        <end position="356"/>
    </location>
</feature>
<dbReference type="PANTHER" id="PTHR48039">
    <property type="entry name" value="RNA-BINDING MOTIF PROTEIN 14B"/>
    <property type="match status" value="1"/>
</dbReference>
<dbReference type="CDD" id="cd12416">
    <property type="entry name" value="RRM4_RBM28_like"/>
    <property type="match status" value="1"/>
</dbReference>
<dbReference type="OrthoDB" id="3945418at2759"/>
<evidence type="ECO:0000256" key="5">
    <source>
        <dbReference type="PROSITE-ProRule" id="PRU00176"/>
    </source>
</evidence>
<dbReference type="PANTHER" id="PTHR48039:SF5">
    <property type="entry name" value="RNA-BINDING PROTEIN 28"/>
    <property type="match status" value="1"/>
</dbReference>
<keyword evidence="4" id="KW-0539">Nucleus</keyword>
<name>A0A4Z2DR17_SCHJA</name>
<protein>
    <submittedName>
        <fullName evidence="9">RNA-binding protein isoform 1</fullName>
    </submittedName>
</protein>
<proteinExistence type="predicted"/>
<keyword evidence="7" id="KW-1133">Transmembrane helix</keyword>
<dbReference type="PROSITE" id="PS50102">
    <property type="entry name" value="RRM"/>
    <property type="match status" value="2"/>
</dbReference>
<accession>A0A4Z2DR17</accession>
<dbReference type="STRING" id="6182.A0A4Z2DR17"/>
<keyword evidence="2" id="KW-0677">Repeat</keyword>
<feature type="compositionally biased region" description="Basic residues" evidence="6">
    <location>
        <begin position="386"/>
        <end position="395"/>
    </location>
</feature>
<feature type="region of interest" description="Disordered" evidence="6">
    <location>
        <begin position="313"/>
        <end position="420"/>
    </location>
</feature>
<keyword evidence="3 5" id="KW-0694">RNA-binding</keyword>
<dbReference type="Pfam" id="PF00076">
    <property type="entry name" value="RRM_1"/>
    <property type="match status" value="2"/>
</dbReference>
<dbReference type="InterPro" id="IPR012677">
    <property type="entry name" value="Nucleotide-bd_a/b_plait_sf"/>
</dbReference>
<sequence length="420" mass="47728">MFIYCSCLERITNSLRYIVFDYITALITVCIGSYMIIPFSIYMHYSRNLSFDVGEDALHKFFSHFGLLEFAKIVKDPTTQHSRGTAFVKFVNVEDASNVLKLSAKPENAHQFSLENRTLNITLAVSRTEAQNLRKRKHDEDASEHSAGIADAMKQSGRNLHLASVGIIRPGSSEAVGLSKEDLAKRDALLRDKKKKLTDPNYFISDVRLCLRNLPLHVSDDNLKSACSNYMKKSTGRILECRIMRNLQPGRQQYRSLGYGFVAFNNHEDALNVLHGLNNNPNAFPPSNRRPIVEFSLENIKALQLKQRRAEKSLMLQSKSNEPSSQLFTKNTKKCQQTTEDIFSPKSSLSTNSATYKMSRNSNNMKKKLLVSTKKKQPKSSLPKHFGPKKRHRNRGLASSSSKPKQKKTRKQKRSAKRNI</sequence>
<evidence type="ECO:0000256" key="3">
    <source>
        <dbReference type="ARBA" id="ARBA00022884"/>
    </source>
</evidence>